<dbReference type="InterPro" id="IPR001370">
    <property type="entry name" value="BIR_rpt"/>
</dbReference>
<evidence type="ECO:0000313" key="1">
    <source>
        <dbReference type="Proteomes" id="UP000504618"/>
    </source>
</evidence>
<evidence type="ECO:0000313" key="2">
    <source>
        <dbReference type="RefSeq" id="XP_024876353.1"/>
    </source>
</evidence>
<dbReference type="Pfam" id="PF00653">
    <property type="entry name" value="BIR"/>
    <property type="match status" value="2"/>
</dbReference>
<keyword evidence="1" id="KW-1185">Reference proteome</keyword>
<gene>
    <name evidence="2" type="primary">LOC112457485</name>
</gene>
<dbReference type="CDD" id="cd00022">
    <property type="entry name" value="BIR"/>
    <property type="match status" value="2"/>
</dbReference>
<dbReference type="InterPro" id="IPR050784">
    <property type="entry name" value="IAP"/>
</dbReference>
<dbReference type="GO" id="GO:0051726">
    <property type="term" value="P:regulation of cell cycle"/>
    <property type="evidence" value="ECO:0007669"/>
    <property type="project" value="TreeGrafter"/>
</dbReference>
<dbReference type="GO" id="GO:0043027">
    <property type="term" value="F:cysteine-type endopeptidase inhibitor activity involved in apoptotic process"/>
    <property type="evidence" value="ECO:0007669"/>
    <property type="project" value="TreeGrafter"/>
</dbReference>
<dbReference type="RefSeq" id="XP_024876353.1">
    <property type="nucleotide sequence ID" value="XM_025020585.1"/>
</dbReference>
<dbReference type="GO" id="GO:0043066">
    <property type="term" value="P:negative regulation of apoptotic process"/>
    <property type="evidence" value="ECO:0007669"/>
    <property type="project" value="TreeGrafter"/>
</dbReference>
<dbReference type="PANTHER" id="PTHR10044:SF139">
    <property type="entry name" value="DEATH-ASSOCIATED INHIBITOR OF APOPTOSIS 2"/>
    <property type="match status" value="1"/>
</dbReference>
<dbReference type="Gene3D" id="1.10.1170.10">
    <property type="entry name" value="Inhibitor Of Apoptosis Protein (2mihbC-IAP-1), Chain A"/>
    <property type="match status" value="2"/>
</dbReference>
<protein>
    <submittedName>
        <fullName evidence="2">Death-associated inhibitor of apoptosis 1-like isoform X1</fullName>
    </submittedName>
</protein>
<dbReference type="Proteomes" id="UP000504618">
    <property type="component" value="Unplaced"/>
</dbReference>
<dbReference type="GO" id="GO:0005634">
    <property type="term" value="C:nucleus"/>
    <property type="evidence" value="ECO:0007669"/>
    <property type="project" value="TreeGrafter"/>
</dbReference>
<organism evidence="1 2">
    <name type="scientific">Temnothorax curvispinosus</name>
    <dbReference type="NCBI Taxonomy" id="300111"/>
    <lineage>
        <taxon>Eukaryota</taxon>
        <taxon>Metazoa</taxon>
        <taxon>Ecdysozoa</taxon>
        <taxon>Arthropoda</taxon>
        <taxon>Hexapoda</taxon>
        <taxon>Insecta</taxon>
        <taxon>Pterygota</taxon>
        <taxon>Neoptera</taxon>
        <taxon>Endopterygota</taxon>
        <taxon>Hymenoptera</taxon>
        <taxon>Apocrita</taxon>
        <taxon>Aculeata</taxon>
        <taxon>Formicoidea</taxon>
        <taxon>Formicidae</taxon>
        <taxon>Myrmicinae</taxon>
        <taxon>Temnothorax</taxon>
    </lineage>
</organism>
<proteinExistence type="predicted"/>
<dbReference type="AlphaFoldDB" id="A0A6J1Q3W4"/>
<dbReference type="SUPFAM" id="SSF57924">
    <property type="entry name" value="Inhibitor of apoptosis (IAP) repeat"/>
    <property type="match status" value="2"/>
</dbReference>
<sequence>MLNDSFMRAFLRKQTLRPRKMMELDRIGHKDWDKKKPYDVPTLTAKSTVPDDVDYTDYRFESARLDSFGDWPVPFVDPKKLAAAGFFYTKQNDAVKCFMCSIVLSGWVDGDDPMAEHQRWSGRCRFVRSLPCGNVPIDADPSTIPKMPKCLDTCGLYGVKYMPYSSSDTDPSTEETMKPEINEDIEITVFWDSTTNANFTAKLGDVLGSKQPTYASYERRLHSFATWPDTVCQRKEDLAAAGFFYLSGLYEHSDETMCFYCGGCLKNWEPTDNPVEEHVKWFPECRFIKKVIAEKQLKKKDDSCTSSTEQTDHDTCIEIEKGTTVTCDYIC</sequence>
<accession>A0A6J1Q3W4</accession>
<reference evidence="2" key="1">
    <citation type="submission" date="2025-08" db="UniProtKB">
        <authorList>
            <consortium name="RefSeq"/>
        </authorList>
    </citation>
    <scope>IDENTIFICATION</scope>
    <source>
        <tissue evidence="2">Whole body</tissue>
    </source>
</reference>
<name>A0A6J1Q3W4_9HYME</name>
<dbReference type="PANTHER" id="PTHR10044">
    <property type="entry name" value="INHIBITOR OF APOPTOSIS"/>
    <property type="match status" value="1"/>
</dbReference>
<dbReference type="OrthoDB" id="7543437at2759"/>
<dbReference type="SMART" id="SM00238">
    <property type="entry name" value="BIR"/>
    <property type="match status" value="2"/>
</dbReference>
<dbReference type="PROSITE" id="PS50143">
    <property type="entry name" value="BIR_REPEAT_2"/>
    <property type="match status" value="2"/>
</dbReference>
<dbReference type="GO" id="GO:0005737">
    <property type="term" value="C:cytoplasm"/>
    <property type="evidence" value="ECO:0007669"/>
    <property type="project" value="TreeGrafter"/>
</dbReference>
<dbReference type="GeneID" id="112457485"/>